<feature type="domain" description="Cation efflux protein transmembrane" evidence="8">
    <location>
        <begin position="15"/>
        <end position="212"/>
    </location>
</feature>
<dbReference type="RefSeq" id="WP_283202985.1">
    <property type="nucleotide sequence ID" value="NZ_JASGCB010000004.1"/>
</dbReference>
<feature type="transmembrane region" description="Helical" evidence="7">
    <location>
        <begin position="155"/>
        <end position="172"/>
    </location>
</feature>
<accession>A0ABT6XWV0</accession>
<dbReference type="Gene3D" id="3.30.70.1350">
    <property type="entry name" value="Cation efflux protein, cytoplasmic domain"/>
    <property type="match status" value="1"/>
</dbReference>
<keyword evidence="11" id="KW-1185">Reference proteome</keyword>
<dbReference type="SUPFAM" id="SSF161111">
    <property type="entry name" value="Cation efflux protein transmembrane domain-like"/>
    <property type="match status" value="1"/>
</dbReference>
<dbReference type="SUPFAM" id="SSF160240">
    <property type="entry name" value="Cation efflux protein cytoplasmic domain-like"/>
    <property type="match status" value="1"/>
</dbReference>
<name>A0ABT6XWV0_ALISE</name>
<dbReference type="NCBIfam" id="TIGR01297">
    <property type="entry name" value="CDF"/>
    <property type="match status" value="1"/>
</dbReference>
<dbReference type="PANTHER" id="PTHR43840">
    <property type="entry name" value="MITOCHONDRIAL METAL TRANSPORTER 1-RELATED"/>
    <property type="match status" value="1"/>
</dbReference>
<dbReference type="InterPro" id="IPR027469">
    <property type="entry name" value="Cation_efflux_TMD_sf"/>
</dbReference>
<keyword evidence="4 7" id="KW-0812">Transmembrane</keyword>
<dbReference type="InterPro" id="IPR036837">
    <property type="entry name" value="Cation_efflux_CTD_sf"/>
</dbReference>
<comment type="subcellular location">
    <subcellularLocation>
        <location evidence="1">Membrane</location>
        <topology evidence="1">Multi-pass membrane protein</topology>
    </subcellularLocation>
</comment>
<organism evidence="10 11">
    <name type="scientific">Alicyclobacillus sendaiensis PA2</name>
    <dbReference type="NCBI Taxonomy" id="3029425"/>
    <lineage>
        <taxon>Bacteria</taxon>
        <taxon>Bacillati</taxon>
        <taxon>Bacillota</taxon>
        <taxon>Bacilli</taxon>
        <taxon>Bacillales</taxon>
        <taxon>Alicyclobacillaceae</taxon>
        <taxon>Alicyclobacillus</taxon>
    </lineage>
</organism>
<evidence type="ECO:0000256" key="5">
    <source>
        <dbReference type="ARBA" id="ARBA00022989"/>
    </source>
</evidence>
<evidence type="ECO:0000256" key="7">
    <source>
        <dbReference type="SAM" id="Phobius"/>
    </source>
</evidence>
<comment type="caution">
    <text evidence="10">The sequence shown here is derived from an EMBL/GenBank/DDBJ whole genome shotgun (WGS) entry which is preliminary data.</text>
</comment>
<evidence type="ECO:0000256" key="3">
    <source>
        <dbReference type="ARBA" id="ARBA00022448"/>
    </source>
</evidence>
<sequence>MTNQLERRGSVLSYVNAILNVLLALAKGIIGMLAHSEALIADAVHSASDLVGSVAVIVGLRIARKPPDEDHPYGHGKAELIASICVSVLLIAASVEVFYSSAASFFHSPRAPEWTAALMALVAVIVKEALYRYNVRLGKRLQSKSLLAQASDHRADVYSSLAALVGIVMAVVGERLGVQWLMYTDAAAGIVVAALVLKMAVEIAKDALEILMDRVVLSEEALQPYRREVLRVPGVRAIDDLRVRDHGQYVIVDIEIAVDANITVLAGHDIAAAVRDRLREKFDRVQDVFVHVNPYDPGARPHTRERGRSE</sequence>
<keyword evidence="6 7" id="KW-0472">Membrane</keyword>
<evidence type="ECO:0000256" key="6">
    <source>
        <dbReference type="ARBA" id="ARBA00023136"/>
    </source>
</evidence>
<dbReference type="Pfam" id="PF16916">
    <property type="entry name" value="ZT_dimer"/>
    <property type="match status" value="1"/>
</dbReference>
<evidence type="ECO:0000259" key="8">
    <source>
        <dbReference type="Pfam" id="PF01545"/>
    </source>
</evidence>
<dbReference type="Pfam" id="PF01545">
    <property type="entry name" value="Cation_efflux"/>
    <property type="match status" value="1"/>
</dbReference>
<feature type="transmembrane region" description="Helical" evidence="7">
    <location>
        <begin position="80"/>
        <end position="102"/>
    </location>
</feature>
<feature type="transmembrane region" description="Helical" evidence="7">
    <location>
        <begin position="178"/>
        <end position="197"/>
    </location>
</feature>
<evidence type="ECO:0000256" key="1">
    <source>
        <dbReference type="ARBA" id="ARBA00004141"/>
    </source>
</evidence>
<gene>
    <name evidence="10" type="ORF">QID03_04500</name>
</gene>
<evidence type="ECO:0000313" key="10">
    <source>
        <dbReference type="EMBL" id="MDI9259440.1"/>
    </source>
</evidence>
<feature type="transmembrane region" description="Helical" evidence="7">
    <location>
        <begin position="12"/>
        <end position="33"/>
    </location>
</feature>
<proteinExistence type="inferred from homology"/>
<evidence type="ECO:0000259" key="9">
    <source>
        <dbReference type="Pfam" id="PF16916"/>
    </source>
</evidence>
<comment type="similarity">
    <text evidence="2">Belongs to the cation diffusion facilitator (CDF) transporter (TC 2.A.4) family.</text>
</comment>
<feature type="transmembrane region" description="Helical" evidence="7">
    <location>
        <begin position="114"/>
        <end position="134"/>
    </location>
</feature>
<dbReference type="Gene3D" id="1.20.1510.10">
    <property type="entry name" value="Cation efflux protein transmembrane domain"/>
    <property type="match status" value="1"/>
</dbReference>
<keyword evidence="5 7" id="KW-1133">Transmembrane helix</keyword>
<evidence type="ECO:0000256" key="2">
    <source>
        <dbReference type="ARBA" id="ARBA00008114"/>
    </source>
</evidence>
<dbReference type="Proteomes" id="UP001529245">
    <property type="component" value="Unassembled WGS sequence"/>
</dbReference>
<keyword evidence="3" id="KW-0813">Transport</keyword>
<feature type="transmembrane region" description="Helical" evidence="7">
    <location>
        <begin position="39"/>
        <end position="60"/>
    </location>
</feature>
<evidence type="ECO:0000313" key="11">
    <source>
        <dbReference type="Proteomes" id="UP001529245"/>
    </source>
</evidence>
<dbReference type="InterPro" id="IPR058533">
    <property type="entry name" value="Cation_efflux_TM"/>
</dbReference>
<dbReference type="InterPro" id="IPR050291">
    <property type="entry name" value="CDF_Transporter"/>
</dbReference>
<evidence type="ECO:0000256" key="4">
    <source>
        <dbReference type="ARBA" id="ARBA00022692"/>
    </source>
</evidence>
<protein>
    <submittedName>
        <fullName evidence="10">Cation diffusion facilitator family transporter</fullName>
    </submittedName>
</protein>
<dbReference type="EMBL" id="JASGCB010000004">
    <property type="protein sequence ID" value="MDI9259440.1"/>
    <property type="molecule type" value="Genomic_DNA"/>
</dbReference>
<dbReference type="InterPro" id="IPR027470">
    <property type="entry name" value="Cation_efflux_CTD"/>
</dbReference>
<dbReference type="InterPro" id="IPR002524">
    <property type="entry name" value="Cation_efflux"/>
</dbReference>
<feature type="domain" description="Cation efflux protein cytoplasmic" evidence="9">
    <location>
        <begin position="218"/>
        <end position="295"/>
    </location>
</feature>
<reference evidence="10 11" key="1">
    <citation type="submission" date="2023-04" db="EMBL/GenBank/DDBJ databases">
        <title>A. sendaiensis sub sp. chiapanensis a novel subspecie with specific adaptation in bacterial cell wall isolated from an active volcano.</title>
        <authorList>
            <person name="Alvarez Gutierrez P.E."/>
            <person name="Ortiz Cortes L.Y."/>
        </authorList>
    </citation>
    <scope>NUCLEOTIDE SEQUENCE [LARGE SCALE GENOMIC DNA]</scope>
    <source>
        <strain evidence="10 11">PA2</strain>
    </source>
</reference>
<dbReference type="PANTHER" id="PTHR43840:SF15">
    <property type="entry name" value="MITOCHONDRIAL METAL TRANSPORTER 1-RELATED"/>
    <property type="match status" value="1"/>
</dbReference>